<protein>
    <recommendedName>
        <fullName evidence="4">BTB domain-containing protein</fullName>
    </recommendedName>
</protein>
<sequence length="418" mass="46527">MHACVDIQPQSSSWSRVESDVLTIKADSRNRSIMTDLSPMARSSTGNSGPMQTLADTTTLDTAPEPDGITSQKRPVEAMGSQSDTAEAKRARIESPVVIKPAYQQSPTFWYPDGNIVIVVKTVGFRLFLSRLKLHCKLFAREILEPQSIPSDRDQAEEGGESEIQSHECPRCIAWLIYARLGCIAASDGSDKPPSSDREYTLSDIESADFATFLHALETPLQYALGSERANQFAKDRLRSLWPLTLPPMISKITFKDAINVINIARNYNIPEVLRRAFYEVLRSSGFWDQLHARRPVKSLSKSDIISLQHARIVLQEKATALFFIPPGENGKCASSGRAKTRCTGHDRAPAWTSSFVTHSRLEACSTDPLGFADSICQGEEFQDLVDSWCPACLEERKLAWAAAKLEWWASLDSLFKI</sequence>
<organism evidence="2 3">
    <name type="scientific">Trametes coccinea (strain BRFM310)</name>
    <name type="common">Pycnoporus coccineus</name>
    <dbReference type="NCBI Taxonomy" id="1353009"/>
    <lineage>
        <taxon>Eukaryota</taxon>
        <taxon>Fungi</taxon>
        <taxon>Dikarya</taxon>
        <taxon>Basidiomycota</taxon>
        <taxon>Agaricomycotina</taxon>
        <taxon>Agaricomycetes</taxon>
        <taxon>Polyporales</taxon>
        <taxon>Polyporaceae</taxon>
        <taxon>Trametes</taxon>
    </lineage>
</organism>
<gene>
    <name evidence="2" type="ORF">PYCCODRAFT_1212482</name>
</gene>
<dbReference type="EMBL" id="KZ084162">
    <property type="protein sequence ID" value="OSC96918.1"/>
    <property type="molecule type" value="Genomic_DNA"/>
</dbReference>
<dbReference type="OrthoDB" id="2758621at2759"/>
<proteinExistence type="predicted"/>
<dbReference type="AlphaFoldDB" id="A0A1Y2I6Y3"/>
<evidence type="ECO:0000313" key="2">
    <source>
        <dbReference type="EMBL" id="OSC96918.1"/>
    </source>
</evidence>
<reference evidence="2 3" key="1">
    <citation type="journal article" date="2015" name="Biotechnol. Biofuels">
        <title>Enhanced degradation of softwood versus hardwood by the white-rot fungus Pycnoporus coccineus.</title>
        <authorList>
            <person name="Couturier M."/>
            <person name="Navarro D."/>
            <person name="Chevret D."/>
            <person name="Henrissat B."/>
            <person name="Piumi F."/>
            <person name="Ruiz-Duenas F.J."/>
            <person name="Martinez A.T."/>
            <person name="Grigoriev I.V."/>
            <person name="Riley R."/>
            <person name="Lipzen A."/>
            <person name="Berrin J.G."/>
            <person name="Master E.R."/>
            <person name="Rosso M.N."/>
        </authorList>
    </citation>
    <scope>NUCLEOTIDE SEQUENCE [LARGE SCALE GENOMIC DNA]</scope>
    <source>
        <strain evidence="2 3">BRFM310</strain>
    </source>
</reference>
<accession>A0A1Y2I6Y3</accession>
<evidence type="ECO:0000256" key="1">
    <source>
        <dbReference type="SAM" id="MobiDB-lite"/>
    </source>
</evidence>
<feature type="region of interest" description="Disordered" evidence="1">
    <location>
        <begin position="59"/>
        <end position="89"/>
    </location>
</feature>
<evidence type="ECO:0008006" key="4">
    <source>
        <dbReference type="Google" id="ProtNLM"/>
    </source>
</evidence>
<name>A0A1Y2I6Y3_TRAC3</name>
<keyword evidence="3" id="KW-1185">Reference proteome</keyword>
<dbReference type="Proteomes" id="UP000193067">
    <property type="component" value="Unassembled WGS sequence"/>
</dbReference>
<evidence type="ECO:0000313" key="3">
    <source>
        <dbReference type="Proteomes" id="UP000193067"/>
    </source>
</evidence>